<proteinExistence type="inferred from homology"/>
<dbReference type="PANTHER" id="PTHR42733">
    <property type="entry name" value="DJ-1 PROTEIN"/>
    <property type="match status" value="1"/>
</dbReference>
<feature type="domain" description="DJ-1/PfpI" evidence="2">
    <location>
        <begin position="29"/>
        <end position="191"/>
    </location>
</feature>
<dbReference type="NCBIfam" id="TIGR01382">
    <property type="entry name" value="PfpI"/>
    <property type="match status" value="1"/>
</dbReference>
<dbReference type="InterPro" id="IPR029062">
    <property type="entry name" value="Class_I_gatase-like"/>
</dbReference>
<gene>
    <name evidence="3" type="ORF">E2N92_11515</name>
</gene>
<dbReference type="Pfam" id="PF01965">
    <property type="entry name" value="DJ-1_PfpI"/>
    <property type="match status" value="1"/>
</dbReference>
<reference evidence="3" key="1">
    <citation type="journal article" date="2005" name="Int. J. Syst. Evol. Microbiol.">
        <title>Methanofollis formosanus sp. nov., isolated from a fish pond.</title>
        <authorList>
            <person name="Wu S.Y."/>
            <person name="Chen S.C."/>
            <person name="Lai M.C."/>
        </authorList>
    </citation>
    <scope>NUCLEOTIDE SEQUENCE</scope>
    <source>
        <strain evidence="3">ML15</strain>
    </source>
</reference>
<accession>A0A8G1A4M1</accession>
<evidence type="ECO:0000313" key="3">
    <source>
        <dbReference type="EMBL" id="QYZ80007.1"/>
    </source>
</evidence>
<reference evidence="3" key="2">
    <citation type="submission" date="2019-03" db="EMBL/GenBank/DDBJ databases">
        <authorList>
            <person name="Chen S.-C."/>
            <person name="Wu S.-Y."/>
            <person name="Lai M.-C."/>
        </authorList>
    </citation>
    <scope>NUCLEOTIDE SEQUENCE</scope>
    <source>
        <strain evidence="3">ML15</strain>
    </source>
</reference>
<dbReference type="Proteomes" id="UP000826709">
    <property type="component" value="Chromosome"/>
</dbReference>
<comment type="similarity">
    <text evidence="1">Belongs to the peptidase C56 family.</text>
</comment>
<evidence type="ECO:0000256" key="1">
    <source>
        <dbReference type="ARBA" id="ARBA00008542"/>
    </source>
</evidence>
<dbReference type="InterPro" id="IPR002818">
    <property type="entry name" value="DJ-1/PfpI"/>
</dbReference>
<dbReference type="KEGG" id="mfk:E2N92_11515"/>
<dbReference type="PROSITE" id="PS51276">
    <property type="entry name" value="PEPTIDASE_C56_PFPI"/>
    <property type="match status" value="1"/>
</dbReference>
<keyword evidence="4" id="KW-1185">Reference proteome</keyword>
<dbReference type="Gene3D" id="3.40.50.880">
    <property type="match status" value="1"/>
</dbReference>
<dbReference type="AlphaFoldDB" id="A0A8G1A4M1"/>
<name>A0A8G1A4M1_9EURY</name>
<sequence>MLLYGCAPADTFIPAEVHRSPGEIQLAVIAVLIGERFEDSEYTEPVKAFRAAGHEVVHLGLKVGSTVTGKREGTKVRIERAVGDTVPDDYDALLIPGGYSPDHLRAYDAPVEFVRAFMESGKPVFAICHGPQLLITARVIKGRRVTGWRSIVQDIKNAGAEFVDAEVVVDGNLVTSRRPSDLPAFIDASLKKVGVMITQSA</sequence>
<dbReference type="CDD" id="cd03134">
    <property type="entry name" value="GATase1_PfpI_like"/>
    <property type="match status" value="1"/>
</dbReference>
<dbReference type="EMBL" id="CP037968">
    <property type="protein sequence ID" value="QYZ80007.1"/>
    <property type="molecule type" value="Genomic_DNA"/>
</dbReference>
<dbReference type="PANTHER" id="PTHR42733:SF2">
    <property type="entry name" value="DJ-1_THIJ_PFPI FAMILY PROTEIN"/>
    <property type="match status" value="1"/>
</dbReference>
<evidence type="ECO:0000259" key="2">
    <source>
        <dbReference type="Pfam" id="PF01965"/>
    </source>
</evidence>
<protein>
    <submittedName>
        <fullName evidence="3">Type 1 glutamine amidotransferase</fullName>
    </submittedName>
</protein>
<dbReference type="OrthoDB" id="82036at2157"/>
<evidence type="ECO:0000313" key="4">
    <source>
        <dbReference type="Proteomes" id="UP000826709"/>
    </source>
</evidence>
<organism evidence="3 4">
    <name type="scientific">Methanofollis formosanus</name>
    <dbReference type="NCBI Taxonomy" id="299308"/>
    <lineage>
        <taxon>Archaea</taxon>
        <taxon>Methanobacteriati</taxon>
        <taxon>Methanobacteriota</taxon>
        <taxon>Stenosarchaea group</taxon>
        <taxon>Methanomicrobia</taxon>
        <taxon>Methanomicrobiales</taxon>
        <taxon>Methanomicrobiaceae</taxon>
        <taxon>Methanofollis</taxon>
    </lineage>
</organism>
<dbReference type="InterPro" id="IPR006286">
    <property type="entry name" value="C56_PfpI-like"/>
</dbReference>
<keyword evidence="3" id="KW-0315">Glutamine amidotransferase</keyword>
<dbReference type="SUPFAM" id="SSF52317">
    <property type="entry name" value="Class I glutamine amidotransferase-like"/>
    <property type="match status" value="1"/>
</dbReference>